<feature type="compositionally biased region" description="Basic residues" evidence="1">
    <location>
        <begin position="61"/>
        <end position="70"/>
    </location>
</feature>
<evidence type="ECO:0000256" key="1">
    <source>
        <dbReference type="SAM" id="MobiDB-lite"/>
    </source>
</evidence>
<evidence type="ECO:0000313" key="3">
    <source>
        <dbReference type="EnsemblMetazoa" id="ISCW009383-PA"/>
    </source>
</evidence>
<dbReference type="VEuPathDB" id="VectorBase:ISCI009383"/>
<name>B7Q2W9_IXOSC</name>
<dbReference type="InParanoid" id="B7Q2W9"/>
<keyword evidence="4" id="KW-1185">Reference proteome</keyword>
<dbReference type="EMBL" id="ABJB010810065">
    <property type="status" value="NOT_ANNOTATED_CDS"/>
    <property type="molecule type" value="Genomic_DNA"/>
</dbReference>
<accession>B7Q2W9</accession>
<reference evidence="3" key="2">
    <citation type="submission" date="2020-05" db="UniProtKB">
        <authorList>
            <consortium name="EnsemblMetazoa"/>
        </authorList>
    </citation>
    <scope>IDENTIFICATION</scope>
    <source>
        <strain evidence="3">wikel</strain>
    </source>
</reference>
<organism>
    <name type="scientific">Ixodes scapularis</name>
    <name type="common">Black-legged tick</name>
    <name type="synonym">Deer tick</name>
    <dbReference type="NCBI Taxonomy" id="6945"/>
    <lineage>
        <taxon>Eukaryota</taxon>
        <taxon>Metazoa</taxon>
        <taxon>Ecdysozoa</taxon>
        <taxon>Arthropoda</taxon>
        <taxon>Chelicerata</taxon>
        <taxon>Arachnida</taxon>
        <taxon>Acari</taxon>
        <taxon>Parasitiformes</taxon>
        <taxon>Ixodida</taxon>
        <taxon>Ixodoidea</taxon>
        <taxon>Ixodidae</taxon>
        <taxon>Ixodinae</taxon>
        <taxon>Ixodes</taxon>
    </lineage>
</organism>
<gene>
    <name evidence="2" type="ORF">IscW_ISCW009383</name>
</gene>
<protein>
    <submittedName>
        <fullName evidence="2 3">Uncharacterized protein</fullName>
    </submittedName>
</protein>
<dbReference type="EnsemblMetazoa" id="ISCW009383-RA">
    <property type="protein sequence ID" value="ISCW009383-PA"/>
    <property type="gene ID" value="ISCW009383"/>
</dbReference>
<dbReference type="EMBL" id="DS846503">
    <property type="protein sequence ID" value="EEC13191.1"/>
    <property type="molecule type" value="Genomic_DNA"/>
</dbReference>
<dbReference type="Proteomes" id="UP000001555">
    <property type="component" value="Unassembled WGS sequence"/>
</dbReference>
<dbReference type="AlphaFoldDB" id="B7Q2W9"/>
<evidence type="ECO:0000313" key="4">
    <source>
        <dbReference type="Proteomes" id="UP000001555"/>
    </source>
</evidence>
<sequence>MRSPRGSSAILETEAVRPSLAGRRRSSFPLAILIGALIKRARKAVDVFVSSAVAKFAHAASRSRRSRRPPSPRDRASRARFRAPRVVGQPAVPPSP</sequence>
<evidence type="ECO:0000313" key="2">
    <source>
        <dbReference type="EMBL" id="EEC13191.1"/>
    </source>
</evidence>
<dbReference type="HOGENOM" id="CLU_2362054_0_0_1"/>
<reference evidence="2 4" key="1">
    <citation type="submission" date="2008-03" db="EMBL/GenBank/DDBJ databases">
        <title>Annotation of Ixodes scapularis.</title>
        <authorList>
            <consortium name="Ixodes scapularis Genome Project Consortium"/>
            <person name="Caler E."/>
            <person name="Hannick L.I."/>
            <person name="Bidwell S."/>
            <person name="Joardar V."/>
            <person name="Thiagarajan M."/>
            <person name="Amedeo P."/>
            <person name="Galinsky K.J."/>
            <person name="Schobel S."/>
            <person name="Inman J."/>
            <person name="Hostetler J."/>
            <person name="Miller J."/>
            <person name="Hammond M."/>
            <person name="Megy K."/>
            <person name="Lawson D."/>
            <person name="Kodira C."/>
            <person name="Sutton G."/>
            <person name="Meyer J."/>
            <person name="Hill C.A."/>
            <person name="Birren B."/>
            <person name="Nene V."/>
            <person name="Collins F."/>
            <person name="Alarcon-Chaidez F."/>
            <person name="Wikel S."/>
            <person name="Strausberg R."/>
        </authorList>
    </citation>
    <scope>NUCLEOTIDE SEQUENCE [LARGE SCALE GENOMIC DNA]</scope>
    <source>
        <strain evidence="4">Wikel</strain>
        <strain evidence="2">Wikel colony</strain>
    </source>
</reference>
<dbReference type="PaxDb" id="6945-B7Q2W9"/>
<dbReference type="VEuPathDB" id="VectorBase:ISCW009383"/>
<feature type="region of interest" description="Disordered" evidence="1">
    <location>
        <begin position="58"/>
        <end position="96"/>
    </location>
</feature>
<proteinExistence type="predicted"/>